<keyword evidence="8 10" id="KW-0472">Membrane</keyword>
<keyword evidence="3" id="KW-0813">Transport</keyword>
<dbReference type="GO" id="GO:0006895">
    <property type="term" value="P:Golgi to endosome transport"/>
    <property type="evidence" value="ECO:0007669"/>
    <property type="project" value="TreeGrafter"/>
</dbReference>
<feature type="transmembrane region" description="Helical" evidence="10">
    <location>
        <begin position="101"/>
        <end position="123"/>
    </location>
</feature>
<evidence type="ECO:0000256" key="8">
    <source>
        <dbReference type="ARBA" id="ARBA00023136"/>
    </source>
</evidence>
<feature type="region of interest" description="Disordered" evidence="9">
    <location>
        <begin position="193"/>
        <end position="238"/>
    </location>
</feature>
<evidence type="ECO:0000256" key="10">
    <source>
        <dbReference type="SAM" id="Phobius"/>
    </source>
</evidence>
<dbReference type="GO" id="GO:0000139">
    <property type="term" value="C:Golgi membrane"/>
    <property type="evidence" value="ECO:0007669"/>
    <property type="project" value="UniProtKB-SubCell"/>
</dbReference>
<name>A0AAD6DQY5_9EURO</name>
<evidence type="ECO:0000256" key="5">
    <source>
        <dbReference type="ARBA" id="ARBA00022927"/>
    </source>
</evidence>
<feature type="compositionally biased region" description="Polar residues" evidence="9">
    <location>
        <begin position="193"/>
        <end position="204"/>
    </location>
</feature>
<evidence type="ECO:0000256" key="9">
    <source>
        <dbReference type="SAM" id="MobiDB-lite"/>
    </source>
</evidence>
<evidence type="ECO:0000256" key="4">
    <source>
        <dbReference type="ARBA" id="ARBA00022692"/>
    </source>
</evidence>
<dbReference type="InterPro" id="IPR019185">
    <property type="entry name" value="Integral_membrane_SYS1-rel"/>
</dbReference>
<gene>
    <name evidence="11" type="ORF">N7450_004863</name>
</gene>
<feature type="compositionally biased region" description="Basic and acidic residues" evidence="9">
    <location>
        <begin position="215"/>
        <end position="231"/>
    </location>
</feature>
<keyword evidence="7" id="KW-0333">Golgi apparatus</keyword>
<evidence type="ECO:0000256" key="1">
    <source>
        <dbReference type="ARBA" id="ARBA00004653"/>
    </source>
</evidence>
<evidence type="ECO:0000256" key="7">
    <source>
        <dbReference type="ARBA" id="ARBA00023034"/>
    </source>
</evidence>
<dbReference type="GO" id="GO:0043001">
    <property type="term" value="P:Golgi to plasma membrane protein transport"/>
    <property type="evidence" value="ECO:0007669"/>
    <property type="project" value="TreeGrafter"/>
</dbReference>
<accession>A0AAD6DQY5</accession>
<comment type="subcellular location">
    <subcellularLocation>
        <location evidence="1">Golgi apparatus membrane</location>
        <topology evidence="1">Multi-pass membrane protein</topology>
    </subcellularLocation>
</comment>
<sequence>MASTLSVPFSTSLTTATLYSYLRPASFLYKSDNIFVLPPTLVKAPNTAREHILSARSYCSQVAYYACATVLILFTTVVYGAPFSLNLIFGWDYLRGDTTVGWMLGLVWMLNCLISVIFLLLFVSRSKLVPDFALTIHFLHLVATTFYTHSLPSNLLWWGLQFASAAMMIFVGMWACQHRELRPITFTGLEGSSQAQSSQQNTGDGQQESSFGRGRGRERSLQNDFEMDRLKASGQHPV</sequence>
<dbReference type="GO" id="GO:0005829">
    <property type="term" value="C:cytosol"/>
    <property type="evidence" value="ECO:0007669"/>
    <property type="project" value="GOC"/>
</dbReference>
<dbReference type="GO" id="GO:0005802">
    <property type="term" value="C:trans-Golgi network"/>
    <property type="evidence" value="ECO:0007669"/>
    <property type="project" value="TreeGrafter"/>
</dbReference>
<dbReference type="PANTHER" id="PTHR12952">
    <property type="entry name" value="SYS1"/>
    <property type="match status" value="1"/>
</dbReference>
<organism evidence="11 12">
    <name type="scientific">Penicillium hetheringtonii</name>
    <dbReference type="NCBI Taxonomy" id="911720"/>
    <lineage>
        <taxon>Eukaryota</taxon>
        <taxon>Fungi</taxon>
        <taxon>Dikarya</taxon>
        <taxon>Ascomycota</taxon>
        <taxon>Pezizomycotina</taxon>
        <taxon>Eurotiomycetes</taxon>
        <taxon>Eurotiomycetidae</taxon>
        <taxon>Eurotiales</taxon>
        <taxon>Aspergillaceae</taxon>
        <taxon>Penicillium</taxon>
    </lineage>
</organism>
<dbReference type="PANTHER" id="PTHR12952:SF0">
    <property type="entry name" value="PROTEIN SYS1 HOMOLOG"/>
    <property type="match status" value="1"/>
</dbReference>
<evidence type="ECO:0008006" key="13">
    <source>
        <dbReference type="Google" id="ProtNLM"/>
    </source>
</evidence>
<feature type="transmembrane region" description="Helical" evidence="10">
    <location>
        <begin position="155"/>
        <end position="176"/>
    </location>
</feature>
<evidence type="ECO:0000313" key="11">
    <source>
        <dbReference type="EMBL" id="KAJ5590891.1"/>
    </source>
</evidence>
<dbReference type="Pfam" id="PF09801">
    <property type="entry name" value="SYS1"/>
    <property type="match status" value="1"/>
</dbReference>
<keyword evidence="6 10" id="KW-1133">Transmembrane helix</keyword>
<proteinExistence type="inferred from homology"/>
<evidence type="ECO:0000256" key="2">
    <source>
        <dbReference type="ARBA" id="ARBA00008160"/>
    </source>
</evidence>
<evidence type="ECO:0000256" key="6">
    <source>
        <dbReference type="ARBA" id="ARBA00022989"/>
    </source>
</evidence>
<comment type="similarity">
    <text evidence="2">Belongs to the SYS1 family.</text>
</comment>
<protein>
    <recommendedName>
        <fullName evidence="13">Integral membrane protein S linking to the trans Golgi network-domain-containing protein</fullName>
    </recommendedName>
</protein>
<feature type="transmembrane region" description="Helical" evidence="10">
    <location>
        <begin position="132"/>
        <end position="149"/>
    </location>
</feature>
<dbReference type="GO" id="GO:0034067">
    <property type="term" value="P:protein localization to Golgi apparatus"/>
    <property type="evidence" value="ECO:0007669"/>
    <property type="project" value="TreeGrafter"/>
</dbReference>
<keyword evidence="5" id="KW-0653">Protein transport</keyword>
<feature type="transmembrane region" description="Helical" evidence="10">
    <location>
        <begin position="62"/>
        <end position="81"/>
    </location>
</feature>
<reference evidence="11 12" key="1">
    <citation type="journal article" date="2023" name="IMA Fungus">
        <title>Comparative genomic study of the Penicillium genus elucidates a diverse pangenome and 15 lateral gene transfer events.</title>
        <authorList>
            <person name="Petersen C."/>
            <person name="Sorensen T."/>
            <person name="Nielsen M.R."/>
            <person name="Sondergaard T.E."/>
            <person name="Sorensen J.L."/>
            <person name="Fitzpatrick D.A."/>
            <person name="Frisvad J.C."/>
            <person name="Nielsen K.L."/>
        </authorList>
    </citation>
    <scope>NUCLEOTIDE SEQUENCE [LARGE SCALE GENOMIC DNA]</scope>
    <source>
        <strain evidence="11 12">IBT 29057</strain>
    </source>
</reference>
<dbReference type="EMBL" id="JAQJAC010000003">
    <property type="protein sequence ID" value="KAJ5590891.1"/>
    <property type="molecule type" value="Genomic_DNA"/>
</dbReference>
<dbReference type="AlphaFoldDB" id="A0AAD6DQY5"/>
<keyword evidence="4 10" id="KW-0812">Transmembrane</keyword>
<evidence type="ECO:0000313" key="12">
    <source>
        <dbReference type="Proteomes" id="UP001216150"/>
    </source>
</evidence>
<keyword evidence="12" id="KW-1185">Reference proteome</keyword>
<evidence type="ECO:0000256" key="3">
    <source>
        <dbReference type="ARBA" id="ARBA00022448"/>
    </source>
</evidence>
<dbReference type="Proteomes" id="UP001216150">
    <property type="component" value="Unassembled WGS sequence"/>
</dbReference>
<comment type="caution">
    <text evidence="11">The sequence shown here is derived from an EMBL/GenBank/DDBJ whole genome shotgun (WGS) entry which is preliminary data.</text>
</comment>